<dbReference type="InterPro" id="IPR040393">
    <property type="entry name" value="TREX1/2"/>
</dbReference>
<feature type="compositionally biased region" description="Pro residues" evidence="8">
    <location>
        <begin position="253"/>
        <end position="270"/>
    </location>
</feature>
<dbReference type="InterPro" id="IPR012337">
    <property type="entry name" value="RNaseH-like_sf"/>
</dbReference>
<dbReference type="GO" id="GO:0006308">
    <property type="term" value="P:DNA catabolic process"/>
    <property type="evidence" value="ECO:0007669"/>
    <property type="project" value="TreeGrafter"/>
</dbReference>
<accession>A0A8J4FLQ2</accession>
<keyword evidence="3" id="KW-0479">Metal-binding</keyword>
<feature type="region of interest" description="Disordered" evidence="8">
    <location>
        <begin position="833"/>
        <end position="872"/>
    </location>
</feature>
<dbReference type="GO" id="GO:0046872">
    <property type="term" value="F:metal ion binding"/>
    <property type="evidence" value="ECO:0007669"/>
    <property type="project" value="UniProtKB-KW"/>
</dbReference>
<dbReference type="Gene3D" id="3.30.420.10">
    <property type="entry name" value="Ribonuclease H-like superfamily/Ribonuclease H"/>
    <property type="match status" value="1"/>
</dbReference>
<keyword evidence="2" id="KW-0540">Nuclease</keyword>
<feature type="region of interest" description="Disordered" evidence="8">
    <location>
        <begin position="1014"/>
        <end position="1094"/>
    </location>
</feature>
<evidence type="ECO:0000313" key="10">
    <source>
        <dbReference type="EMBL" id="GIL80310.1"/>
    </source>
</evidence>
<evidence type="ECO:0000256" key="1">
    <source>
        <dbReference type="ARBA" id="ARBA00001946"/>
    </source>
</evidence>
<dbReference type="SUPFAM" id="SSF53098">
    <property type="entry name" value="Ribonuclease H-like"/>
    <property type="match status" value="1"/>
</dbReference>
<evidence type="ECO:0000256" key="2">
    <source>
        <dbReference type="ARBA" id="ARBA00022722"/>
    </source>
</evidence>
<feature type="compositionally biased region" description="Low complexity" evidence="8">
    <location>
        <begin position="237"/>
        <end position="252"/>
    </location>
</feature>
<keyword evidence="5" id="KW-0269">Exonuclease</keyword>
<feature type="compositionally biased region" description="Gly residues" evidence="8">
    <location>
        <begin position="861"/>
        <end position="870"/>
    </location>
</feature>
<feature type="region of interest" description="Disordered" evidence="8">
    <location>
        <begin position="71"/>
        <end position="195"/>
    </location>
</feature>
<feature type="region of interest" description="Disordered" evidence="8">
    <location>
        <begin position="237"/>
        <end position="273"/>
    </location>
</feature>
<feature type="compositionally biased region" description="Pro residues" evidence="8">
    <location>
        <begin position="1019"/>
        <end position="1029"/>
    </location>
</feature>
<dbReference type="InterPro" id="IPR036397">
    <property type="entry name" value="RNaseH_sf"/>
</dbReference>
<evidence type="ECO:0000256" key="5">
    <source>
        <dbReference type="ARBA" id="ARBA00022839"/>
    </source>
</evidence>
<comment type="caution">
    <text evidence="10">The sequence shown here is derived from an EMBL/GenBank/DDBJ whole genome shotgun (WGS) entry which is preliminary data.</text>
</comment>
<dbReference type="GO" id="GO:0005737">
    <property type="term" value="C:cytoplasm"/>
    <property type="evidence" value="ECO:0007669"/>
    <property type="project" value="TreeGrafter"/>
</dbReference>
<keyword evidence="6" id="KW-0460">Magnesium</keyword>
<keyword evidence="12" id="KW-1185">Reference proteome</keyword>
<organism evidence="10 12">
    <name type="scientific">Volvox reticuliferus</name>
    <dbReference type="NCBI Taxonomy" id="1737510"/>
    <lineage>
        <taxon>Eukaryota</taxon>
        <taxon>Viridiplantae</taxon>
        <taxon>Chlorophyta</taxon>
        <taxon>core chlorophytes</taxon>
        <taxon>Chlorophyceae</taxon>
        <taxon>CS clade</taxon>
        <taxon>Chlamydomonadales</taxon>
        <taxon>Volvocaceae</taxon>
        <taxon>Volvox</taxon>
    </lineage>
</organism>
<feature type="compositionally biased region" description="Polar residues" evidence="8">
    <location>
        <begin position="71"/>
        <end position="104"/>
    </location>
</feature>
<feature type="domain" description="Exonuclease" evidence="9">
    <location>
        <begin position="641"/>
        <end position="915"/>
    </location>
</feature>
<dbReference type="EMBL" id="BNCP01000018">
    <property type="protein sequence ID" value="GIL80310.1"/>
    <property type="molecule type" value="Genomic_DNA"/>
</dbReference>
<feature type="region of interest" description="Disordered" evidence="8">
    <location>
        <begin position="419"/>
        <end position="492"/>
    </location>
</feature>
<feature type="compositionally biased region" description="Low complexity" evidence="8">
    <location>
        <begin position="574"/>
        <end position="591"/>
    </location>
</feature>
<comment type="similarity">
    <text evidence="7">Belongs to the exonuclease superfamily. TREX family.</text>
</comment>
<feature type="region of interest" description="Disordered" evidence="8">
    <location>
        <begin position="552"/>
        <end position="591"/>
    </location>
</feature>
<proteinExistence type="inferred from homology"/>
<dbReference type="PANTHER" id="PTHR13058:SF19">
    <property type="entry name" value="LD40940P"/>
    <property type="match status" value="1"/>
</dbReference>
<feature type="compositionally biased region" description="Polar residues" evidence="8">
    <location>
        <begin position="448"/>
        <end position="458"/>
    </location>
</feature>
<comment type="cofactor">
    <cofactor evidence="1">
        <name>Mg(2+)</name>
        <dbReference type="ChEBI" id="CHEBI:18420"/>
    </cofactor>
</comment>
<sequence>MLNRLLRAVSRQSPNRSPGCDITQALAAKPLNLYELQCRRFDAEPSSPTRSTSVTSCRALNCNEFSINYSPSGTPTSMQPSQSNTTTVGPAGDNSNRISSTSSARGAIAPTRTRSASVKKLAAQDPNQPTLRQVFARAATTKPATVTSTDTNGPGLGPGHGPADALNVPSSNIQPPLPQPATRSAYPSSRAPAGLLSPQARVDDALRSNATSSAPTDGPWTVERVVVPFRASPAAATLTSTADAISPTRSPVAFPPPSPRSPPPPSPRATPPVAVASGVAVGHRALLQQQGPGLSSMPYSSQAITTTAGTAMDGSDASQMESHKAREGGHCCEGPSLGGSWPTVIVGATKRTTAASASASVAAEEVEDNSELEVLAVRLARLRVKSAAAVPLPQSAADTASPSGDTAAEKTKLYLKPLQQPQKQPHQGSHQILASSSGAGVEGGESMTRGSIQASSVRALTKPAAATASSSSSSSSLRRGGLTSSIRETDREKGWPVVDLVSEEPVVEIPTAEGSCRQAGVKSGDDDVIAVAPPLPAAAATAAEVRLGEKAAGGRKAGGGGGAAAATKPSSRCKAGAKGAGKAARSGKAPGGTLLWTEMSMEERAATGGTSWIRWEPLPPPVHEEADGAGGAAASAGPIFHLFSVDIETVDFMRGRQAFPRPDQVRLIEVAAVDLGPYNGGAGAGPEGTGFDPWVGPIGGCTEGRVFSTLVNCGRSFQAHKTIMHNGITWGESSAPGVPYTADALQRLFDFINQCCNATAAAAASRLSTAGAPAVPRVIPVLMAHNGTIFDFPVLRSECGRVGVEWPQDWWYFDTLLAAKVLWAKADWPLKPQEGGTVDGDDVAGEEGEEDGDEPGNVTNGTGGGGGGGAAKRSLSMDALKVWAGVTSNGQAHRAEVDAVDLAAVWRRLYEQWGRPSVQHLERLCSARGASKPAAGPMHRLGLLSLAAKADSLVRHMEVAAAATLSALPNAAAAAVPPIVLSPAQLRKLAEASRLHLRKPRGGGGGAGGFWLFEVLGEPLPPPPPPPQSAAPADAEGGLDTHERDDVNDTQNFEDFNDRDEPPSQQQQSQCRPPLGPLLPHQQQYQQQQQRHSHWQPSLAPFVVLLRGVKLRYMARASYAYKPDHTPKWELVLAAAGSGKPGSGGEGASSPEEVSELVRLMDGLARHASVQARGDAGRNAKLYSCGKDDNKGKAGKMSIAVQLHSQLSRGPALGQLRWEPLATLATYDKKTSSYRALPWPALESFTPAGSSSIGSLSRGNGLSQGLGEGQSELERIKEDNLARIAAMLPDVASNEVLDVAVWPEFCWVNNSGFGIRLKAVHLVRRIGR</sequence>
<evidence type="ECO:0000313" key="12">
    <source>
        <dbReference type="Proteomes" id="UP000747110"/>
    </source>
</evidence>
<reference evidence="10" key="1">
    <citation type="journal article" date="2021" name="Proc. Natl. Acad. Sci. U.S.A.">
        <title>Three genomes in the algal genus Volvox reveal the fate of a haploid sex-determining region after a transition to homothallism.</title>
        <authorList>
            <person name="Yamamoto K."/>
            <person name="Hamaji T."/>
            <person name="Kawai-Toyooka H."/>
            <person name="Matsuzaki R."/>
            <person name="Takahashi F."/>
            <person name="Nishimura Y."/>
            <person name="Kawachi M."/>
            <person name="Noguchi H."/>
            <person name="Minakuchi Y."/>
            <person name="Umen J.G."/>
            <person name="Toyoda A."/>
            <person name="Nozaki H."/>
        </authorList>
    </citation>
    <scope>NUCLEOTIDE SEQUENCE</scope>
    <source>
        <strain evidence="11">NIES-3785</strain>
        <strain evidence="10">NIES-3786</strain>
    </source>
</reference>
<feature type="region of interest" description="Disordered" evidence="8">
    <location>
        <begin position="311"/>
        <end position="338"/>
    </location>
</feature>
<evidence type="ECO:0000259" key="9">
    <source>
        <dbReference type="SMART" id="SM00479"/>
    </source>
</evidence>
<dbReference type="EMBL" id="BNCQ01000026">
    <property type="protein sequence ID" value="GIM08000.1"/>
    <property type="molecule type" value="Genomic_DNA"/>
</dbReference>
<dbReference type="GO" id="GO:0003676">
    <property type="term" value="F:nucleic acid binding"/>
    <property type="evidence" value="ECO:0007669"/>
    <property type="project" value="InterPro"/>
</dbReference>
<dbReference type="Proteomes" id="UP000747110">
    <property type="component" value="Unassembled WGS sequence"/>
</dbReference>
<dbReference type="PANTHER" id="PTHR13058">
    <property type="entry name" value="THREE PRIME REPAIR EXONUCLEASE 1, 2"/>
    <property type="match status" value="1"/>
</dbReference>
<protein>
    <recommendedName>
        <fullName evidence="9">Exonuclease domain-containing protein</fullName>
    </recommendedName>
</protein>
<dbReference type="Proteomes" id="UP000722791">
    <property type="component" value="Unassembled WGS sequence"/>
</dbReference>
<gene>
    <name evidence="10" type="ORF">Vretifemale_9537</name>
    <name evidence="11" type="ORF">Vretimale_12058</name>
</gene>
<evidence type="ECO:0000256" key="6">
    <source>
        <dbReference type="ARBA" id="ARBA00022842"/>
    </source>
</evidence>
<feature type="compositionally biased region" description="Low complexity" evidence="8">
    <location>
        <begin position="464"/>
        <end position="485"/>
    </location>
</feature>
<evidence type="ECO:0000256" key="3">
    <source>
        <dbReference type="ARBA" id="ARBA00022723"/>
    </source>
</evidence>
<evidence type="ECO:0000313" key="11">
    <source>
        <dbReference type="EMBL" id="GIM08000.1"/>
    </source>
</evidence>
<feature type="compositionally biased region" description="Acidic residues" evidence="8">
    <location>
        <begin position="839"/>
        <end position="854"/>
    </location>
</feature>
<dbReference type="OrthoDB" id="10250935at2759"/>
<evidence type="ECO:0000256" key="7">
    <source>
        <dbReference type="ARBA" id="ARBA00025769"/>
    </source>
</evidence>
<feature type="compositionally biased region" description="Polar residues" evidence="8">
    <location>
        <begin position="142"/>
        <end position="152"/>
    </location>
</feature>
<feature type="compositionally biased region" description="Basic and acidic residues" evidence="8">
    <location>
        <begin position="321"/>
        <end position="330"/>
    </location>
</feature>
<evidence type="ECO:0000256" key="4">
    <source>
        <dbReference type="ARBA" id="ARBA00022801"/>
    </source>
</evidence>
<keyword evidence="4" id="KW-0378">Hydrolase</keyword>
<dbReference type="SMART" id="SM00479">
    <property type="entry name" value="EXOIII"/>
    <property type="match status" value="1"/>
</dbReference>
<dbReference type="InterPro" id="IPR013520">
    <property type="entry name" value="Ribonucl_H"/>
</dbReference>
<evidence type="ECO:0000256" key="8">
    <source>
        <dbReference type="SAM" id="MobiDB-lite"/>
    </source>
</evidence>
<dbReference type="GO" id="GO:0008296">
    <property type="term" value="F:3'-5'-DNA exonuclease activity"/>
    <property type="evidence" value="ECO:0007669"/>
    <property type="project" value="TreeGrafter"/>
</dbReference>
<name>A0A8J4FLQ2_9CHLO</name>